<keyword evidence="5 9" id="KW-0547">Nucleotide-binding</keyword>
<protein>
    <recommendedName>
        <fullName evidence="9">Probable butyrate kinase</fullName>
        <shortName evidence="9">BK</shortName>
        <ecNumber evidence="9">2.7.2.7</ecNumber>
    </recommendedName>
    <alternativeName>
        <fullName evidence="9">Branched-chain carboxylic acid kinase</fullName>
    </alternativeName>
</protein>
<evidence type="ECO:0000256" key="9">
    <source>
        <dbReference type="HAMAP-Rule" id="MF_00542"/>
    </source>
</evidence>
<evidence type="ECO:0000313" key="12">
    <source>
        <dbReference type="Proteomes" id="UP000295500"/>
    </source>
</evidence>
<dbReference type="InterPro" id="IPR000890">
    <property type="entry name" value="Aliphatic_acid_kin_short-chain"/>
</dbReference>
<dbReference type="EMBL" id="SNXO01000004">
    <property type="protein sequence ID" value="TDP59091.1"/>
    <property type="molecule type" value="Genomic_DNA"/>
</dbReference>
<dbReference type="NCBIfam" id="NF002834">
    <property type="entry name" value="PRK03011.1-5"/>
    <property type="match status" value="1"/>
</dbReference>
<accession>A0A4R6Q9U3</accession>
<dbReference type="AlphaFoldDB" id="A0A4R6Q9U3"/>
<proteinExistence type="inferred from homology"/>
<comment type="catalytic activity">
    <reaction evidence="8 9">
        <text>butanoate + ATP = butanoyl phosphate + ADP</text>
        <dbReference type="Rhea" id="RHEA:13585"/>
        <dbReference type="ChEBI" id="CHEBI:17968"/>
        <dbReference type="ChEBI" id="CHEBI:30616"/>
        <dbReference type="ChEBI" id="CHEBI:58079"/>
        <dbReference type="ChEBI" id="CHEBI:456216"/>
        <dbReference type="EC" id="2.7.2.7"/>
    </reaction>
</comment>
<dbReference type="InterPro" id="IPR023865">
    <property type="entry name" value="Aliphatic_acid_kinase_CS"/>
</dbReference>
<evidence type="ECO:0000256" key="10">
    <source>
        <dbReference type="RuleBase" id="RU003835"/>
    </source>
</evidence>
<evidence type="ECO:0000256" key="5">
    <source>
        <dbReference type="ARBA" id="ARBA00022741"/>
    </source>
</evidence>
<dbReference type="CDD" id="cd24011">
    <property type="entry name" value="ASKHA_NBD_BK"/>
    <property type="match status" value="1"/>
</dbReference>
<dbReference type="Proteomes" id="UP000295500">
    <property type="component" value="Unassembled WGS sequence"/>
</dbReference>
<keyword evidence="6 9" id="KW-0418">Kinase</keyword>
<dbReference type="SUPFAM" id="SSF53067">
    <property type="entry name" value="Actin-like ATPase domain"/>
    <property type="match status" value="2"/>
</dbReference>
<evidence type="ECO:0000256" key="7">
    <source>
        <dbReference type="ARBA" id="ARBA00022840"/>
    </source>
</evidence>
<dbReference type="EC" id="2.7.2.7" evidence="9"/>
<dbReference type="Gene3D" id="3.30.420.40">
    <property type="match status" value="2"/>
</dbReference>
<dbReference type="Pfam" id="PF00871">
    <property type="entry name" value="Acetate_kinase"/>
    <property type="match status" value="1"/>
</dbReference>
<keyword evidence="4 9" id="KW-0808">Transferase</keyword>
<dbReference type="InterPro" id="IPR043129">
    <property type="entry name" value="ATPase_NBD"/>
</dbReference>
<keyword evidence="12" id="KW-1185">Reference proteome</keyword>
<comment type="caution">
    <text evidence="11">The sequence shown here is derived from an EMBL/GenBank/DDBJ whole genome shotgun (WGS) entry which is preliminary data.</text>
</comment>
<evidence type="ECO:0000256" key="1">
    <source>
        <dbReference type="ARBA" id="ARBA00004496"/>
    </source>
</evidence>
<dbReference type="PRINTS" id="PR00471">
    <property type="entry name" value="ACETATEKNASE"/>
</dbReference>
<dbReference type="GO" id="GO:0005737">
    <property type="term" value="C:cytoplasm"/>
    <property type="evidence" value="ECO:0007669"/>
    <property type="project" value="UniProtKB-SubCell"/>
</dbReference>
<dbReference type="OrthoDB" id="9771859at2"/>
<evidence type="ECO:0000313" key="11">
    <source>
        <dbReference type="EMBL" id="TDP59091.1"/>
    </source>
</evidence>
<evidence type="ECO:0000256" key="8">
    <source>
        <dbReference type="ARBA" id="ARBA00048596"/>
    </source>
</evidence>
<dbReference type="GO" id="GO:0006083">
    <property type="term" value="P:acetate metabolic process"/>
    <property type="evidence" value="ECO:0007669"/>
    <property type="project" value="TreeGrafter"/>
</dbReference>
<evidence type="ECO:0000256" key="2">
    <source>
        <dbReference type="ARBA" id="ARBA00008748"/>
    </source>
</evidence>
<dbReference type="PROSITE" id="PS01075">
    <property type="entry name" value="ACETATE_KINASE_1"/>
    <property type="match status" value="1"/>
</dbReference>
<dbReference type="HAMAP" id="MF_00542">
    <property type="entry name" value="Butyrate_kinase"/>
    <property type="match status" value="1"/>
</dbReference>
<dbReference type="RefSeq" id="WP_133527695.1">
    <property type="nucleotide sequence ID" value="NZ_SNXO01000004.1"/>
</dbReference>
<dbReference type="GO" id="GO:0005524">
    <property type="term" value="F:ATP binding"/>
    <property type="evidence" value="ECO:0007669"/>
    <property type="project" value="UniProtKB-KW"/>
</dbReference>
<reference evidence="11 12" key="1">
    <citation type="submission" date="2019-03" db="EMBL/GenBank/DDBJ databases">
        <title>Genomic Encyclopedia of Type Strains, Phase IV (KMG-IV): sequencing the most valuable type-strain genomes for metagenomic binning, comparative biology and taxonomic classification.</title>
        <authorList>
            <person name="Goeker M."/>
        </authorList>
    </citation>
    <scope>NUCLEOTIDE SEQUENCE [LARGE SCALE GENOMIC DNA]</scope>
    <source>
        <strain evidence="11 12">DSM 28287</strain>
    </source>
</reference>
<dbReference type="NCBIfam" id="TIGR02707">
    <property type="entry name" value="butyr_kinase"/>
    <property type="match status" value="1"/>
</dbReference>
<comment type="similarity">
    <text evidence="2 9 10">Belongs to the acetokinase family.</text>
</comment>
<organism evidence="11 12">
    <name type="scientific">Aminicella lysinilytica</name>
    <dbReference type="NCBI Taxonomy" id="433323"/>
    <lineage>
        <taxon>Bacteria</taxon>
        <taxon>Bacillati</taxon>
        <taxon>Bacillota</taxon>
        <taxon>Clostridia</taxon>
        <taxon>Peptostreptococcales</taxon>
        <taxon>Anaerovoracaceae</taxon>
        <taxon>Aminicella</taxon>
    </lineage>
</organism>
<evidence type="ECO:0000256" key="4">
    <source>
        <dbReference type="ARBA" id="ARBA00022679"/>
    </source>
</evidence>
<dbReference type="InterPro" id="IPR011245">
    <property type="entry name" value="Butyrate_kin"/>
</dbReference>
<gene>
    <name evidence="9" type="primary">buk</name>
    <name evidence="11" type="ORF">EV211_10423</name>
</gene>
<dbReference type="PIRSF" id="PIRSF036458">
    <property type="entry name" value="Butyrate_kin"/>
    <property type="match status" value="1"/>
</dbReference>
<name>A0A4R6Q9U3_9FIRM</name>
<dbReference type="GO" id="GO:0047761">
    <property type="term" value="F:butyrate kinase activity"/>
    <property type="evidence" value="ECO:0007669"/>
    <property type="project" value="UniProtKB-UniRule"/>
</dbReference>
<evidence type="ECO:0000256" key="3">
    <source>
        <dbReference type="ARBA" id="ARBA00022490"/>
    </source>
</evidence>
<dbReference type="GO" id="GO:0008776">
    <property type="term" value="F:acetate kinase activity"/>
    <property type="evidence" value="ECO:0007669"/>
    <property type="project" value="TreeGrafter"/>
</dbReference>
<evidence type="ECO:0000256" key="6">
    <source>
        <dbReference type="ARBA" id="ARBA00022777"/>
    </source>
</evidence>
<dbReference type="PANTHER" id="PTHR21060">
    <property type="entry name" value="ACETATE KINASE"/>
    <property type="match status" value="1"/>
</dbReference>
<keyword evidence="3 9" id="KW-0963">Cytoplasm</keyword>
<comment type="subcellular location">
    <subcellularLocation>
        <location evidence="1 9">Cytoplasm</location>
    </subcellularLocation>
</comment>
<sequence>MFYKLLVINPGSTSTKVAVYVDKEQQWVESITHSPEDLKPFKDVYDQLDMRTEMVTECYEKHGDKVADFDAVVARGGLMPPVHAGAYEVNQYMIDMMHYHPQNVHASNMAAAIAEHVAELAGCKAYTYDAVAVDEMEGIYRITGLKEIERYGRGHNLNMRAAVINFCEQNNLDMKDKNIMSVHMGGGISVGLLSKGKIIDMISDDEGPFSPERSGGLPAFRVIDLCYDEYPNKKAMMDHLKNEGGFMAHLGTTDLRDVEKMIDNGDEHAELIFDAMALNIAKNIAKLTVDVNGKIDYILLTGGMAFSDRLTKAIEERVGWIAPVKLMPGEKEMDSLAFGILRVLNGKEEADRLEGVCEK</sequence>
<keyword evidence="7 9" id="KW-0067">ATP-binding</keyword>
<dbReference type="PANTHER" id="PTHR21060:SF3">
    <property type="entry name" value="BUTYRATE KINASE 2-RELATED"/>
    <property type="match status" value="1"/>
</dbReference>